<gene>
    <name evidence="1" type="ORF">MJG53_005850</name>
</gene>
<accession>A0ACB9V6R3</accession>
<keyword evidence="2" id="KW-1185">Reference proteome</keyword>
<comment type="caution">
    <text evidence="1">The sequence shown here is derived from an EMBL/GenBank/DDBJ whole genome shotgun (WGS) entry which is preliminary data.</text>
</comment>
<organism evidence="1 2">
    <name type="scientific">Ovis ammon polii x Ovis aries</name>
    <dbReference type="NCBI Taxonomy" id="2918886"/>
    <lineage>
        <taxon>Eukaryota</taxon>
        <taxon>Metazoa</taxon>
        <taxon>Chordata</taxon>
        <taxon>Craniata</taxon>
        <taxon>Vertebrata</taxon>
        <taxon>Euteleostomi</taxon>
        <taxon>Mammalia</taxon>
        <taxon>Eutheria</taxon>
        <taxon>Laurasiatheria</taxon>
        <taxon>Artiodactyla</taxon>
        <taxon>Ruminantia</taxon>
        <taxon>Pecora</taxon>
        <taxon>Bovidae</taxon>
        <taxon>Caprinae</taxon>
        <taxon>Ovis</taxon>
    </lineage>
</organism>
<dbReference type="Proteomes" id="UP001057279">
    <property type="component" value="Linkage Group LG04"/>
</dbReference>
<proteinExistence type="predicted"/>
<name>A0ACB9V6R3_9CETA</name>
<evidence type="ECO:0000313" key="2">
    <source>
        <dbReference type="Proteomes" id="UP001057279"/>
    </source>
</evidence>
<sequence>MPNFIVSKFVFFTLLCKPGPPSAPRNAISNVNETSVFLEWIPPADTGGRKDVSYYIACKKCNSHAGVCDECGGHVRYLPQQIGLKNTSVMVVDLLAHTNYTFEIEAVNGVSDLSPGARQYVSVNVTTNQAAPSPVTNVKKGKIAKNSISLSWQEPDRPNGIILEYEIKYFEKDQETSYTIIKSKETSITAEGLKPASVYVFQIRARTAAGYGVFSRRFEFETIPVSVAASSDQSQIPIIAVSVTVGVILLAVVIGFLLSGRRCGYSKAKQDPEEEKMHFHNGHIKLPGVRTYIDPHTYEDPNQAVHEFAKEIEASCITIERVIGAGEFGEVCSGRLKLPGKRELPVAIKTLKVGYTEKQRRDFLGEASIMGQFDHPNIIHLEGVVTKSKPVMIVTEYMENGSLDTFLKKNDGQFTVIQLVGMLRGIAAGMKYLSDMGYVHRDLAARNILINSNLVCKVSDFGLSRVLEDDPEAAYTTRGGKIPIRWTAPEAIAFRKFTSASDVWSYGIVMWEVVSYGERPYWEMTNQDVIKAVEEGYRLPSPMDCPAALYQLMLDCWQKDRNSRPKFEEIVNMLDKLIRNPSSLKTLVNASSRVSNLLSEHGSLGSGAYRSVGEWLEAIKMGRYTEIFMENGYSSMDAVAQLLNTIDADKVAGAVDVLMLQENITFCKLEDEKYPSFQSWVDKVLLKLIRLEQLTHLSAVRPGGAAVFKPGWGRAEQEAPPQASGQDQAAQGRV</sequence>
<protein>
    <submittedName>
        <fullName evidence="1">Uncharacterized protein</fullName>
    </submittedName>
</protein>
<reference evidence="1" key="1">
    <citation type="submission" date="2022-03" db="EMBL/GenBank/DDBJ databases">
        <title>Genomic analyses of argali, domestic sheep and their hybrids provide insights into chromosomal evolution, heterosis and genetic basis of agronomic traits.</title>
        <authorList>
            <person name="Li M."/>
        </authorList>
    </citation>
    <scope>NUCLEOTIDE SEQUENCE</scope>
    <source>
        <strain evidence="1">F1 hybrid</strain>
    </source>
</reference>
<evidence type="ECO:0000313" key="1">
    <source>
        <dbReference type="EMBL" id="KAI4585616.1"/>
    </source>
</evidence>
<dbReference type="EMBL" id="CM043029">
    <property type="protein sequence ID" value="KAI4585616.1"/>
    <property type="molecule type" value="Genomic_DNA"/>
</dbReference>